<feature type="transmembrane region" description="Helical" evidence="5">
    <location>
        <begin position="128"/>
        <end position="148"/>
    </location>
</feature>
<evidence type="ECO:0000256" key="5">
    <source>
        <dbReference type="SAM" id="Phobius"/>
    </source>
</evidence>
<dbReference type="EMBL" id="QNBE01000062">
    <property type="protein sequence ID" value="RKX69869.1"/>
    <property type="molecule type" value="Genomic_DNA"/>
</dbReference>
<comment type="caution">
    <text evidence="6">The sequence shown here is derived from an EMBL/GenBank/DDBJ whole genome shotgun (WGS) entry which is preliminary data.</text>
</comment>
<keyword evidence="6" id="KW-0808">Transferase</keyword>
<organism evidence="6 7">
    <name type="scientific">candidate division WOR-3 bacterium</name>
    <dbReference type="NCBI Taxonomy" id="2052148"/>
    <lineage>
        <taxon>Bacteria</taxon>
        <taxon>Bacteria division WOR-3</taxon>
    </lineage>
</organism>
<name>A0A660SGB6_UNCW3</name>
<feature type="transmembrane region" description="Helical" evidence="5">
    <location>
        <begin position="197"/>
        <end position="217"/>
    </location>
</feature>
<dbReference type="Proteomes" id="UP000268469">
    <property type="component" value="Unassembled WGS sequence"/>
</dbReference>
<accession>A0A660SGB6</accession>
<keyword evidence="2 5" id="KW-0812">Transmembrane</keyword>
<dbReference type="PANTHER" id="PTHR42723:SF1">
    <property type="entry name" value="CHLOROPHYLL SYNTHASE, CHLOROPLASTIC"/>
    <property type="match status" value="1"/>
</dbReference>
<feature type="transmembrane region" description="Helical" evidence="5">
    <location>
        <begin position="154"/>
        <end position="172"/>
    </location>
</feature>
<feature type="transmembrane region" description="Helical" evidence="5">
    <location>
        <begin position="79"/>
        <end position="99"/>
    </location>
</feature>
<keyword evidence="4 5" id="KW-0472">Membrane</keyword>
<dbReference type="GO" id="GO:0016757">
    <property type="term" value="F:glycosyltransferase activity"/>
    <property type="evidence" value="ECO:0007669"/>
    <property type="project" value="UniProtKB-KW"/>
</dbReference>
<gene>
    <name evidence="6" type="ORF">DRP53_06810</name>
</gene>
<evidence type="ECO:0000256" key="2">
    <source>
        <dbReference type="ARBA" id="ARBA00022692"/>
    </source>
</evidence>
<feature type="transmembrane region" description="Helical" evidence="5">
    <location>
        <begin position="229"/>
        <end position="248"/>
    </location>
</feature>
<dbReference type="InterPro" id="IPR050475">
    <property type="entry name" value="Prenyltransferase_related"/>
</dbReference>
<dbReference type="InterPro" id="IPR000537">
    <property type="entry name" value="UbiA_prenyltransferase"/>
</dbReference>
<dbReference type="NCBIfam" id="NF008977">
    <property type="entry name" value="PRK12324.1-2"/>
    <property type="match status" value="1"/>
</dbReference>
<evidence type="ECO:0000313" key="6">
    <source>
        <dbReference type="EMBL" id="RKX69869.1"/>
    </source>
</evidence>
<feature type="transmembrane region" description="Helical" evidence="5">
    <location>
        <begin position="268"/>
        <end position="284"/>
    </location>
</feature>
<reference evidence="6 7" key="1">
    <citation type="submission" date="2018-06" db="EMBL/GenBank/DDBJ databases">
        <title>Extensive metabolic versatility and redundancy in microbially diverse, dynamic hydrothermal sediments.</title>
        <authorList>
            <person name="Dombrowski N."/>
            <person name="Teske A."/>
            <person name="Baker B.J."/>
        </authorList>
    </citation>
    <scope>NUCLEOTIDE SEQUENCE [LARGE SCALE GENOMIC DNA]</scope>
    <source>
        <strain evidence="6">B36_G15</strain>
    </source>
</reference>
<keyword evidence="6" id="KW-0328">Glycosyltransferase</keyword>
<dbReference type="GO" id="GO:0016765">
    <property type="term" value="F:transferase activity, transferring alkyl or aryl (other than methyl) groups"/>
    <property type="evidence" value="ECO:0007669"/>
    <property type="project" value="InterPro"/>
</dbReference>
<sequence>MLIPRLLRINQWIKNLFLFAGIIFSRHYIYRNELITVIFAFLGFSLLTSGVYIINDLLDLNRDRLHPKKRFRPIASGEVGKNLALSLGIILIIVGNIIASLLDGYFFLITLSYTIMMILYSLILKDFIILDVFIVAAGYVLRAAGGALVIGVEISSWLLICTFLIALFLIMAKRRQELIIMATPGDHRQSLSGYSPLLLDQMISVVTSATVVSYAFYTLSPQTVTKFKTNNLVFTVPIVIYGIFRYLYIVYKKTEAGAPEAAVVKDRPLLFTILIWVIAVLIIIR</sequence>
<dbReference type="EC" id="2.4.2.45" evidence="6"/>
<dbReference type="GO" id="GO:0016020">
    <property type="term" value="C:membrane"/>
    <property type="evidence" value="ECO:0007669"/>
    <property type="project" value="UniProtKB-SubCell"/>
</dbReference>
<comment type="subcellular location">
    <subcellularLocation>
        <location evidence="1">Membrane</location>
        <topology evidence="1">Multi-pass membrane protein</topology>
    </subcellularLocation>
</comment>
<protein>
    <submittedName>
        <fullName evidence="6">Decaprenyl-phosphate phosphoribosyltransferase</fullName>
        <ecNumber evidence="6">2.4.2.45</ecNumber>
    </submittedName>
</protein>
<dbReference type="PANTHER" id="PTHR42723">
    <property type="entry name" value="CHLOROPHYLL SYNTHASE"/>
    <property type="match status" value="1"/>
</dbReference>
<dbReference type="Gene3D" id="1.10.357.140">
    <property type="entry name" value="UbiA prenyltransferase"/>
    <property type="match status" value="1"/>
</dbReference>
<feature type="transmembrane region" description="Helical" evidence="5">
    <location>
        <begin position="12"/>
        <end position="29"/>
    </location>
</feature>
<dbReference type="CDD" id="cd13963">
    <property type="entry name" value="PT_UbiA_2"/>
    <property type="match status" value="1"/>
</dbReference>
<dbReference type="Pfam" id="PF01040">
    <property type="entry name" value="UbiA"/>
    <property type="match status" value="1"/>
</dbReference>
<dbReference type="InterPro" id="IPR044878">
    <property type="entry name" value="UbiA_sf"/>
</dbReference>
<feature type="transmembrane region" description="Helical" evidence="5">
    <location>
        <begin position="35"/>
        <end position="58"/>
    </location>
</feature>
<proteinExistence type="predicted"/>
<evidence type="ECO:0000256" key="3">
    <source>
        <dbReference type="ARBA" id="ARBA00022989"/>
    </source>
</evidence>
<evidence type="ECO:0000313" key="7">
    <source>
        <dbReference type="Proteomes" id="UP000268469"/>
    </source>
</evidence>
<keyword evidence="3 5" id="KW-1133">Transmembrane helix</keyword>
<dbReference type="AlphaFoldDB" id="A0A660SGB6"/>
<evidence type="ECO:0000256" key="1">
    <source>
        <dbReference type="ARBA" id="ARBA00004141"/>
    </source>
</evidence>
<evidence type="ECO:0000256" key="4">
    <source>
        <dbReference type="ARBA" id="ARBA00023136"/>
    </source>
</evidence>